<reference evidence="2" key="2">
    <citation type="journal article" date="2020" name="Nat. Commun.">
        <title>Large-scale genome sequencing of mycorrhizal fungi provides insights into the early evolution of symbiotic traits.</title>
        <authorList>
            <person name="Miyauchi S."/>
            <person name="Kiss E."/>
            <person name="Kuo A."/>
            <person name="Drula E."/>
            <person name="Kohler A."/>
            <person name="Sanchez-Garcia M."/>
            <person name="Morin E."/>
            <person name="Andreopoulos B."/>
            <person name="Barry K.W."/>
            <person name="Bonito G."/>
            <person name="Buee M."/>
            <person name="Carver A."/>
            <person name="Chen C."/>
            <person name="Cichocki N."/>
            <person name="Clum A."/>
            <person name="Culley D."/>
            <person name="Crous P.W."/>
            <person name="Fauchery L."/>
            <person name="Girlanda M."/>
            <person name="Hayes R.D."/>
            <person name="Keri Z."/>
            <person name="LaButti K."/>
            <person name="Lipzen A."/>
            <person name="Lombard V."/>
            <person name="Magnuson J."/>
            <person name="Maillard F."/>
            <person name="Murat C."/>
            <person name="Nolan M."/>
            <person name="Ohm R.A."/>
            <person name="Pangilinan J."/>
            <person name="Pereira M.F."/>
            <person name="Perotto S."/>
            <person name="Peter M."/>
            <person name="Pfister S."/>
            <person name="Riley R."/>
            <person name="Sitrit Y."/>
            <person name="Stielow J.B."/>
            <person name="Szollosi G."/>
            <person name="Zifcakova L."/>
            <person name="Stursova M."/>
            <person name="Spatafora J.W."/>
            <person name="Tedersoo L."/>
            <person name="Vaario L.M."/>
            <person name="Yamada A."/>
            <person name="Yan M."/>
            <person name="Wang P."/>
            <person name="Xu J."/>
            <person name="Bruns T."/>
            <person name="Baldrian P."/>
            <person name="Vilgalys R."/>
            <person name="Dunand C."/>
            <person name="Henrissat B."/>
            <person name="Grigoriev I.V."/>
            <person name="Hibbett D."/>
            <person name="Nagy L.G."/>
            <person name="Martin F.M."/>
        </authorList>
    </citation>
    <scope>NUCLEOTIDE SEQUENCE</scope>
    <source>
        <strain evidence="2">BED1</strain>
    </source>
</reference>
<dbReference type="Proteomes" id="UP001194468">
    <property type="component" value="Unassembled WGS sequence"/>
</dbReference>
<organism evidence="2 3">
    <name type="scientific">Boletus edulis BED1</name>
    <dbReference type="NCBI Taxonomy" id="1328754"/>
    <lineage>
        <taxon>Eukaryota</taxon>
        <taxon>Fungi</taxon>
        <taxon>Dikarya</taxon>
        <taxon>Basidiomycota</taxon>
        <taxon>Agaricomycotina</taxon>
        <taxon>Agaricomycetes</taxon>
        <taxon>Agaricomycetidae</taxon>
        <taxon>Boletales</taxon>
        <taxon>Boletineae</taxon>
        <taxon>Boletaceae</taxon>
        <taxon>Boletoideae</taxon>
        <taxon>Boletus</taxon>
    </lineage>
</organism>
<accession>A0AAD4BW87</accession>
<evidence type="ECO:0000313" key="2">
    <source>
        <dbReference type="EMBL" id="KAF8440982.1"/>
    </source>
</evidence>
<dbReference type="EMBL" id="WHUW01000011">
    <property type="protein sequence ID" value="KAF8440982.1"/>
    <property type="molecule type" value="Genomic_DNA"/>
</dbReference>
<keyword evidence="1" id="KW-0732">Signal</keyword>
<reference evidence="2" key="1">
    <citation type="submission" date="2019-10" db="EMBL/GenBank/DDBJ databases">
        <authorList>
            <consortium name="DOE Joint Genome Institute"/>
            <person name="Kuo A."/>
            <person name="Miyauchi S."/>
            <person name="Kiss E."/>
            <person name="Drula E."/>
            <person name="Kohler A."/>
            <person name="Sanchez-Garcia M."/>
            <person name="Andreopoulos B."/>
            <person name="Barry K.W."/>
            <person name="Bonito G."/>
            <person name="Buee M."/>
            <person name="Carver A."/>
            <person name="Chen C."/>
            <person name="Cichocki N."/>
            <person name="Clum A."/>
            <person name="Culley D."/>
            <person name="Crous P.W."/>
            <person name="Fauchery L."/>
            <person name="Girlanda M."/>
            <person name="Hayes R."/>
            <person name="Keri Z."/>
            <person name="LaButti K."/>
            <person name="Lipzen A."/>
            <person name="Lombard V."/>
            <person name="Magnuson J."/>
            <person name="Maillard F."/>
            <person name="Morin E."/>
            <person name="Murat C."/>
            <person name="Nolan M."/>
            <person name="Ohm R."/>
            <person name="Pangilinan J."/>
            <person name="Pereira M."/>
            <person name="Perotto S."/>
            <person name="Peter M."/>
            <person name="Riley R."/>
            <person name="Sitrit Y."/>
            <person name="Stielow B."/>
            <person name="Szollosi G."/>
            <person name="Zifcakova L."/>
            <person name="Stursova M."/>
            <person name="Spatafora J.W."/>
            <person name="Tedersoo L."/>
            <person name="Vaario L.-M."/>
            <person name="Yamada A."/>
            <person name="Yan M."/>
            <person name="Wang P."/>
            <person name="Xu J."/>
            <person name="Bruns T."/>
            <person name="Baldrian P."/>
            <person name="Vilgalys R."/>
            <person name="Henrissat B."/>
            <person name="Grigoriev I.V."/>
            <person name="Hibbett D."/>
            <person name="Nagy L.G."/>
            <person name="Martin F.M."/>
        </authorList>
    </citation>
    <scope>NUCLEOTIDE SEQUENCE</scope>
    <source>
        <strain evidence="2">BED1</strain>
    </source>
</reference>
<dbReference type="AlphaFoldDB" id="A0AAD4BW87"/>
<name>A0AAD4BW87_BOLED</name>
<feature type="signal peptide" evidence="1">
    <location>
        <begin position="1"/>
        <end position="23"/>
    </location>
</feature>
<evidence type="ECO:0000256" key="1">
    <source>
        <dbReference type="SAM" id="SignalP"/>
    </source>
</evidence>
<keyword evidence="3" id="KW-1185">Reference proteome</keyword>
<comment type="caution">
    <text evidence="2">The sequence shown here is derived from an EMBL/GenBank/DDBJ whole genome shotgun (WGS) entry which is preliminary data.</text>
</comment>
<proteinExistence type="predicted"/>
<feature type="chain" id="PRO_5042098799" evidence="1">
    <location>
        <begin position="24"/>
        <end position="270"/>
    </location>
</feature>
<gene>
    <name evidence="2" type="ORF">L210DRAFT_3503856</name>
</gene>
<evidence type="ECO:0000313" key="3">
    <source>
        <dbReference type="Proteomes" id="UP001194468"/>
    </source>
</evidence>
<sequence>MWKASLVVVCFLSDLLMVSLFRAIEILCGTLISHLSLGECALHACKNLPACASIMQTFVVGHEHLSNLVLSLLPLLNFENAHIVWIVVYLKYCVCVAGVATDVALPCHFLHMVSHYLSCLPFYPGHCGSFAYPPYPRHVLALASYPLQYNIKGFCDALHSTLADSLKLGIHSVEYCKYLDQGCWHEHLIFQIVPLDEKSLKEHRYIEVQWVTIVGMTGATRIMDRVIVYGQNRPSIDPDFDKSLATIIWPNKSDLPNIIVVFDNIHLLVE</sequence>
<protein>
    <submittedName>
        <fullName evidence="2">Uncharacterized protein</fullName>
    </submittedName>
</protein>